<dbReference type="Pfam" id="PF00651">
    <property type="entry name" value="BTB"/>
    <property type="match status" value="1"/>
</dbReference>
<evidence type="ECO:0000313" key="2">
    <source>
        <dbReference type="EMBL" id="GMT28960.1"/>
    </source>
</evidence>
<dbReference type="PANTHER" id="PTHR22744:SF14">
    <property type="entry name" value="BTB DOMAIN-CONTAINING PROTEIN-RELATED"/>
    <property type="match status" value="1"/>
</dbReference>
<feature type="domain" description="BTB" evidence="1">
    <location>
        <begin position="1"/>
        <end position="45"/>
    </location>
</feature>
<dbReference type="Gene3D" id="3.30.710.10">
    <property type="entry name" value="Potassium Channel Kv1.1, Chain A"/>
    <property type="match status" value="1"/>
</dbReference>
<dbReference type="InterPro" id="IPR000210">
    <property type="entry name" value="BTB/POZ_dom"/>
</dbReference>
<accession>A0AAV5WE98</accession>
<evidence type="ECO:0000259" key="1">
    <source>
        <dbReference type="PROSITE" id="PS50097"/>
    </source>
</evidence>
<dbReference type="CDD" id="cd18186">
    <property type="entry name" value="BTB_POZ_ZBTB_KLHL-like"/>
    <property type="match status" value="1"/>
</dbReference>
<proteinExistence type="predicted"/>
<name>A0AAV5WE98_9BILA</name>
<gene>
    <name evidence="2" type="ORF">PFISCL1PPCAC_20257</name>
</gene>
<feature type="non-terminal residue" evidence="2">
    <location>
        <position position="1"/>
    </location>
</feature>
<dbReference type="EMBL" id="BTSY01000005">
    <property type="protein sequence ID" value="GMT28960.1"/>
    <property type="molecule type" value="Genomic_DNA"/>
</dbReference>
<dbReference type="PANTHER" id="PTHR22744">
    <property type="entry name" value="HELIX LOOP HELIX PROTEIN 21-RELATED"/>
    <property type="match status" value="1"/>
</dbReference>
<reference evidence="2" key="1">
    <citation type="submission" date="2023-10" db="EMBL/GenBank/DDBJ databases">
        <title>Genome assembly of Pristionchus species.</title>
        <authorList>
            <person name="Yoshida K."/>
            <person name="Sommer R.J."/>
        </authorList>
    </citation>
    <scope>NUCLEOTIDE SEQUENCE</scope>
    <source>
        <strain evidence="2">RS5133</strain>
    </source>
</reference>
<dbReference type="AlphaFoldDB" id="A0AAV5WE98"/>
<sequence length="137" mass="15897">SFFETLFFGEFKESNQSEITLEDVDPEEFIAILNILHKTGAVTAENVEFVLKLADKFDMKIILDDVESFLLTSDDLGINQKLRLSDQYNLTFLKESLLSKYVSGKMIKDLNESEEYSYLSEGLKDRLFKKMIQLYVK</sequence>
<organism evidence="2 3">
    <name type="scientific">Pristionchus fissidentatus</name>
    <dbReference type="NCBI Taxonomy" id="1538716"/>
    <lineage>
        <taxon>Eukaryota</taxon>
        <taxon>Metazoa</taxon>
        <taxon>Ecdysozoa</taxon>
        <taxon>Nematoda</taxon>
        <taxon>Chromadorea</taxon>
        <taxon>Rhabditida</taxon>
        <taxon>Rhabditina</taxon>
        <taxon>Diplogasteromorpha</taxon>
        <taxon>Diplogasteroidea</taxon>
        <taxon>Neodiplogasteridae</taxon>
        <taxon>Pristionchus</taxon>
    </lineage>
</organism>
<dbReference type="SUPFAM" id="SSF54695">
    <property type="entry name" value="POZ domain"/>
    <property type="match status" value="1"/>
</dbReference>
<dbReference type="PROSITE" id="PS50097">
    <property type="entry name" value="BTB"/>
    <property type="match status" value="1"/>
</dbReference>
<comment type="caution">
    <text evidence="2">The sequence shown here is derived from an EMBL/GenBank/DDBJ whole genome shotgun (WGS) entry which is preliminary data.</text>
</comment>
<dbReference type="Proteomes" id="UP001432322">
    <property type="component" value="Unassembled WGS sequence"/>
</dbReference>
<evidence type="ECO:0000313" key="3">
    <source>
        <dbReference type="Proteomes" id="UP001432322"/>
    </source>
</evidence>
<keyword evidence="3" id="KW-1185">Reference proteome</keyword>
<dbReference type="InterPro" id="IPR011333">
    <property type="entry name" value="SKP1/BTB/POZ_sf"/>
</dbReference>
<protein>
    <recommendedName>
        <fullName evidence="1">BTB domain-containing protein</fullName>
    </recommendedName>
</protein>